<dbReference type="EMBL" id="JBHFFA010000001">
    <property type="protein sequence ID" value="KAL2653166.1"/>
    <property type="molecule type" value="Genomic_DNA"/>
</dbReference>
<evidence type="ECO:0000313" key="3">
    <source>
        <dbReference type="Proteomes" id="UP001605036"/>
    </source>
</evidence>
<proteinExistence type="predicted"/>
<accession>A0ABD1ZQY5</accession>
<gene>
    <name evidence="2" type="ORF">R1flu_021294</name>
</gene>
<dbReference type="Proteomes" id="UP001605036">
    <property type="component" value="Unassembled WGS sequence"/>
</dbReference>
<feature type="region of interest" description="Disordered" evidence="1">
    <location>
        <begin position="44"/>
        <end position="72"/>
    </location>
</feature>
<feature type="region of interest" description="Disordered" evidence="1">
    <location>
        <begin position="1"/>
        <end position="24"/>
    </location>
</feature>
<protein>
    <submittedName>
        <fullName evidence="2">Uncharacterized protein</fullName>
    </submittedName>
</protein>
<dbReference type="AlphaFoldDB" id="A0ABD1ZQY5"/>
<keyword evidence="3" id="KW-1185">Reference proteome</keyword>
<name>A0ABD1ZQY5_9MARC</name>
<feature type="compositionally biased region" description="Basic residues" evidence="1">
    <location>
        <begin position="1"/>
        <end position="13"/>
    </location>
</feature>
<evidence type="ECO:0000313" key="2">
    <source>
        <dbReference type="EMBL" id="KAL2653166.1"/>
    </source>
</evidence>
<evidence type="ECO:0000256" key="1">
    <source>
        <dbReference type="SAM" id="MobiDB-lite"/>
    </source>
</evidence>
<organism evidence="2 3">
    <name type="scientific">Riccia fluitans</name>
    <dbReference type="NCBI Taxonomy" id="41844"/>
    <lineage>
        <taxon>Eukaryota</taxon>
        <taxon>Viridiplantae</taxon>
        <taxon>Streptophyta</taxon>
        <taxon>Embryophyta</taxon>
        <taxon>Marchantiophyta</taxon>
        <taxon>Marchantiopsida</taxon>
        <taxon>Marchantiidae</taxon>
        <taxon>Marchantiales</taxon>
        <taxon>Ricciaceae</taxon>
        <taxon>Riccia</taxon>
    </lineage>
</organism>
<reference evidence="2 3" key="1">
    <citation type="submission" date="2024-09" db="EMBL/GenBank/DDBJ databases">
        <title>Chromosome-scale assembly of Riccia fluitans.</title>
        <authorList>
            <person name="Paukszto L."/>
            <person name="Sawicki J."/>
            <person name="Karawczyk K."/>
            <person name="Piernik-Szablinska J."/>
            <person name="Szczecinska M."/>
            <person name="Mazdziarz M."/>
        </authorList>
    </citation>
    <scope>NUCLEOTIDE SEQUENCE [LARGE SCALE GENOMIC DNA]</scope>
    <source>
        <strain evidence="2">Rf_01</strain>
        <tissue evidence="2">Aerial parts of the thallus</tissue>
    </source>
</reference>
<comment type="caution">
    <text evidence="2">The sequence shown here is derived from an EMBL/GenBank/DDBJ whole genome shotgun (WGS) entry which is preliminary data.</text>
</comment>
<sequence>MRQRALGTRRREKKGGQPIVPAFSGGWVQTQTSFSSCIFQNSNHRSHRSSCSVKAEQDRAGKVGAGQSRKDS</sequence>